<dbReference type="AlphaFoldDB" id="A0A2S4KZ47"/>
<organism evidence="2 3">
    <name type="scientific">Tolypocladium paradoxum</name>
    <dbReference type="NCBI Taxonomy" id="94208"/>
    <lineage>
        <taxon>Eukaryota</taxon>
        <taxon>Fungi</taxon>
        <taxon>Dikarya</taxon>
        <taxon>Ascomycota</taxon>
        <taxon>Pezizomycotina</taxon>
        <taxon>Sordariomycetes</taxon>
        <taxon>Hypocreomycetidae</taxon>
        <taxon>Hypocreales</taxon>
        <taxon>Ophiocordycipitaceae</taxon>
        <taxon>Tolypocladium</taxon>
    </lineage>
</organism>
<evidence type="ECO:0000313" key="2">
    <source>
        <dbReference type="EMBL" id="POR35462.1"/>
    </source>
</evidence>
<dbReference type="EMBL" id="PKSG01000440">
    <property type="protein sequence ID" value="POR35462.1"/>
    <property type="molecule type" value="Genomic_DNA"/>
</dbReference>
<dbReference type="Proteomes" id="UP000237481">
    <property type="component" value="Unassembled WGS sequence"/>
</dbReference>
<evidence type="ECO:0000256" key="1">
    <source>
        <dbReference type="SAM" id="MobiDB-lite"/>
    </source>
</evidence>
<accession>A0A2S4KZ47</accession>
<gene>
    <name evidence="2" type="ORF">TPAR_04342</name>
</gene>
<keyword evidence="3" id="KW-1185">Reference proteome</keyword>
<sequence>MSPVLEENAGHRAVPAHRVKTGETKVMAVVVWTDRMVKTFMSGREDRVVPRAIRDAKNLASLEQKAPVAIRVPPGVQGPHGERDQGDEVVAGIRRGQG</sequence>
<comment type="caution">
    <text evidence="2">The sequence shown here is derived from an EMBL/GenBank/DDBJ whole genome shotgun (WGS) entry which is preliminary data.</text>
</comment>
<protein>
    <submittedName>
        <fullName evidence="2">Uncharacterized protein</fullName>
    </submittedName>
</protein>
<evidence type="ECO:0000313" key="3">
    <source>
        <dbReference type="Proteomes" id="UP000237481"/>
    </source>
</evidence>
<name>A0A2S4KZ47_9HYPO</name>
<feature type="region of interest" description="Disordered" evidence="1">
    <location>
        <begin position="71"/>
        <end position="98"/>
    </location>
</feature>
<proteinExistence type="predicted"/>
<reference evidence="2 3" key="1">
    <citation type="submission" date="2018-01" db="EMBL/GenBank/DDBJ databases">
        <title>Harnessing the power of phylogenomics to disentangle the directionality and signatures of interkingdom host jumping in the parasitic fungal genus Tolypocladium.</title>
        <authorList>
            <person name="Quandt C.A."/>
            <person name="Patterson W."/>
            <person name="Spatafora J.W."/>
        </authorList>
    </citation>
    <scope>NUCLEOTIDE SEQUENCE [LARGE SCALE GENOMIC DNA]</scope>
    <source>
        <strain evidence="2 3">NRBC 100945</strain>
    </source>
</reference>